<comment type="caution">
    <text evidence="1">The sequence shown here is derived from an EMBL/GenBank/DDBJ whole genome shotgun (WGS) entry which is preliminary data.</text>
</comment>
<accession>A0ABN9PNU4</accession>
<name>A0ABN9PNU4_9DINO</name>
<evidence type="ECO:0008006" key="3">
    <source>
        <dbReference type="Google" id="ProtNLM"/>
    </source>
</evidence>
<dbReference type="Proteomes" id="UP001189429">
    <property type="component" value="Unassembled WGS sequence"/>
</dbReference>
<evidence type="ECO:0000313" key="2">
    <source>
        <dbReference type="Proteomes" id="UP001189429"/>
    </source>
</evidence>
<gene>
    <name evidence="1" type="ORF">PCOR1329_LOCUS3627</name>
</gene>
<proteinExistence type="predicted"/>
<dbReference type="EMBL" id="CAUYUJ010000933">
    <property type="protein sequence ID" value="CAK0793278.1"/>
    <property type="molecule type" value="Genomic_DNA"/>
</dbReference>
<sequence length="367" mass="40553">MPASGRFEGVVKLLHGYVTVRQAVRLGRAKHYTQEQLTEHLVKVCQGGPKGAGMPLLRQIAGKLRSKARQTRKWGNVKKKDDKVAVLLHARAPVEWASRNRWTQDSIRTLVAESFRARAVCVTSDRFEPATTPSTAVPRAQRPWSLYGCAVTDAIALAKHWRWVTEHKKFLAADFRVSPEAPLDHSTLQKHFSVGYFIPSRSRHQILTDVHHAAGNTAVELGPSLGTGVTLGRAPLAPALQKRLVKRLNSSGAFRKQFGGRVTRVTLGHLVCEARQNVWAPKGPRFFSRLLAELASSTGTPATERRSYCAEIARYAVGDGAMGHGTGISGLLLMLRCSNSSRPMRLERTAAFVPSCRRAPAEHSFFW</sequence>
<keyword evidence="2" id="KW-1185">Reference proteome</keyword>
<protein>
    <recommendedName>
        <fullName evidence="3">DNA-directed RNA polymerase</fullName>
    </recommendedName>
</protein>
<organism evidence="1 2">
    <name type="scientific">Prorocentrum cordatum</name>
    <dbReference type="NCBI Taxonomy" id="2364126"/>
    <lineage>
        <taxon>Eukaryota</taxon>
        <taxon>Sar</taxon>
        <taxon>Alveolata</taxon>
        <taxon>Dinophyceae</taxon>
        <taxon>Prorocentrales</taxon>
        <taxon>Prorocentraceae</taxon>
        <taxon>Prorocentrum</taxon>
    </lineage>
</organism>
<reference evidence="1" key="1">
    <citation type="submission" date="2023-10" db="EMBL/GenBank/DDBJ databases">
        <authorList>
            <person name="Chen Y."/>
            <person name="Shah S."/>
            <person name="Dougan E. K."/>
            <person name="Thang M."/>
            <person name="Chan C."/>
        </authorList>
    </citation>
    <scope>NUCLEOTIDE SEQUENCE [LARGE SCALE GENOMIC DNA]</scope>
</reference>
<evidence type="ECO:0000313" key="1">
    <source>
        <dbReference type="EMBL" id="CAK0793278.1"/>
    </source>
</evidence>